<dbReference type="PROSITE" id="PS01186">
    <property type="entry name" value="EGF_2"/>
    <property type="match status" value="1"/>
</dbReference>
<feature type="non-terminal residue" evidence="8">
    <location>
        <position position="72"/>
    </location>
</feature>
<dbReference type="PROSITE" id="PS00022">
    <property type="entry name" value="EGF_1"/>
    <property type="match status" value="1"/>
</dbReference>
<evidence type="ECO:0000313" key="8">
    <source>
        <dbReference type="EMBL" id="CEK61232.1"/>
    </source>
</evidence>
<dbReference type="PANTHER" id="PTHR12916:SF4">
    <property type="entry name" value="UNINFLATABLE, ISOFORM C"/>
    <property type="match status" value="1"/>
</dbReference>
<dbReference type="FunFam" id="2.10.25.10:FF:000143">
    <property type="entry name" value="Protein crumbs 1"/>
    <property type="match status" value="1"/>
</dbReference>
<dbReference type="PROSITE" id="PS50026">
    <property type="entry name" value="EGF_3"/>
    <property type="match status" value="1"/>
</dbReference>
<keyword evidence="1 6" id="KW-0245">EGF-like domain</keyword>
<protein>
    <recommendedName>
        <fullName evidence="7">EGF-like domain-containing protein</fullName>
    </recommendedName>
</protein>
<evidence type="ECO:0000256" key="5">
    <source>
        <dbReference type="ARBA" id="ARBA00023180"/>
    </source>
</evidence>
<dbReference type="CDD" id="cd00054">
    <property type="entry name" value="EGF_CA"/>
    <property type="match status" value="1"/>
</dbReference>
<accession>A0A0B6YYM1</accession>
<dbReference type="InterPro" id="IPR001881">
    <property type="entry name" value="EGF-like_Ca-bd_dom"/>
</dbReference>
<feature type="domain" description="EGF-like" evidence="7">
    <location>
        <begin position="1"/>
        <end position="32"/>
    </location>
</feature>
<dbReference type="InterPro" id="IPR000742">
    <property type="entry name" value="EGF"/>
</dbReference>
<dbReference type="GO" id="GO:0005509">
    <property type="term" value="F:calcium ion binding"/>
    <property type="evidence" value="ECO:0007669"/>
    <property type="project" value="InterPro"/>
</dbReference>
<evidence type="ECO:0000256" key="1">
    <source>
        <dbReference type="ARBA" id="ARBA00022536"/>
    </source>
</evidence>
<evidence type="ECO:0000259" key="7">
    <source>
        <dbReference type="PROSITE" id="PS50026"/>
    </source>
</evidence>
<dbReference type="Gene3D" id="2.10.25.10">
    <property type="entry name" value="Laminin"/>
    <property type="match status" value="1"/>
</dbReference>
<dbReference type="InterPro" id="IPR000152">
    <property type="entry name" value="EGF-type_Asp/Asn_hydroxyl_site"/>
</dbReference>
<dbReference type="Pfam" id="PF00008">
    <property type="entry name" value="EGF"/>
    <property type="match status" value="1"/>
</dbReference>
<proteinExistence type="predicted"/>
<comment type="caution">
    <text evidence="6">Lacks conserved residue(s) required for the propagation of feature annotation.</text>
</comment>
<evidence type="ECO:0000256" key="3">
    <source>
        <dbReference type="ARBA" id="ARBA00022737"/>
    </source>
</evidence>
<reference evidence="8" key="1">
    <citation type="submission" date="2014-12" db="EMBL/GenBank/DDBJ databases">
        <title>Insight into the proteome of Arion vulgaris.</title>
        <authorList>
            <person name="Aradska J."/>
            <person name="Bulat T."/>
            <person name="Smidak R."/>
            <person name="Sarate P."/>
            <person name="Gangsoo J."/>
            <person name="Sialana F."/>
            <person name="Bilban M."/>
            <person name="Lubec G."/>
        </authorList>
    </citation>
    <scope>NUCLEOTIDE SEQUENCE</scope>
    <source>
        <tissue evidence="8">Skin</tissue>
    </source>
</reference>
<dbReference type="GO" id="GO:0005112">
    <property type="term" value="F:Notch binding"/>
    <property type="evidence" value="ECO:0007669"/>
    <property type="project" value="TreeGrafter"/>
</dbReference>
<dbReference type="PANTHER" id="PTHR12916">
    <property type="entry name" value="CYTOCHROME C OXIDASE POLYPEPTIDE VIC-2"/>
    <property type="match status" value="1"/>
</dbReference>
<keyword evidence="3" id="KW-0677">Repeat</keyword>
<dbReference type="AlphaFoldDB" id="A0A0B6YYM1"/>
<feature type="non-terminal residue" evidence="8">
    <location>
        <position position="1"/>
    </location>
</feature>
<evidence type="ECO:0000256" key="4">
    <source>
        <dbReference type="ARBA" id="ARBA00023157"/>
    </source>
</evidence>
<evidence type="ECO:0000256" key="2">
    <source>
        <dbReference type="ARBA" id="ARBA00022729"/>
    </source>
</evidence>
<keyword evidence="4 6" id="KW-1015">Disulfide bond</keyword>
<dbReference type="SMART" id="SM00179">
    <property type="entry name" value="EGF_CA"/>
    <property type="match status" value="1"/>
</dbReference>
<evidence type="ECO:0000256" key="6">
    <source>
        <dbReference type="PROSITE-ProRule" id="PRU00076"/>
    </source>
</evidence>
<dbReference type="SUPFAM" id="SSF57196">
    <property type="entry name" value="EGF/Laminin"/>
    <property type="match status" value="1"/>
</dbReference>
<keyword evidence="2" id="KW-0732">Signal</keyword>
<feature type="disulfide bond" evidence="6">
    <location>
        <begin position="22"/>
        <end position="31"/>
    </location>
</feature>
<organism evidence="8">
    <name type="scientific">Arion vulgaris</name>
    <dbReference type="NCBI Taxonomy" id="1028688"/>
    <lineage>
        <taxon>Eukaryota</taxon>
        <taxon>Metazoa</taxon>
        <taxon>Spiralia</taxon>
        <taxon>Lophotrochozoa</taxon>
        <taxon>Mollusca</taxon>
        <taxon>Gastropoda</taxon>
        <taxon>Heterobranchia</taxon>
        <taxon>Euthyneura</taxon>
        <taxon>Panpulmonata</taxon>
        <taxon>Eupulmonata</taxon>
        <taxon>Stylommatophora</taxon>
        <taxon>Helicina</taxon>
        <taxon>Arionoidea</taxon>
        <taxon>Arionidae</taxon>
        <taxon>Arion</taxon>
    </lineage>
</organism>
<dbReference type="PROSITE" id="PS00010">
    <property type="entry name" value="ASX_HYDROXYL"/>
    <property type="match status" value="1"/>
</dbReference>
<dbReference type="GO" id="GO:0007219">
    <property type="term" value="P:Notch signaling pathway"/>
    <property type="evidence" value="ECO:0007669"/>
    <property type="project" value="TreeGrafter"/>
</dbReference>
<name>A0A0B6YYM1_9EUPU</name>
<keyword evidence="5" id="KW-0325">Glycoprotein</keyword>
<gene>
    <name evidence="8" type="primary">ORF41688</name>
</gene>
<sequence length="72" mass="7831">LPSPCQNNAICIDQINGFRCLCTGGYTGTNCEENMNECTEGWTGPLCNEDVNECEQIPDVCTKLNNSTGHES</sequence>
<dbReference type="EMBL" id="HACG01014367">
    <property type="protein sequence ID" value="CEK61232.1"/>
    <property type="molecule type" value="Transcribed_RNA"/>
</dbReference>